<keyword evidence="1" id="KW-0732">Signal</keyword>
<comment type="caution">
    <text evidence="2">The sequence shown here is derived from an EMBL/GenBank/DDBJ whole genome shotgun (WGS) entry which is preliminary data.</text>
</comment>
<dbReference type="InParanoid" id="A0A1Z5J5J9"/>
<feature type="chain" id="PRO_5012487152" description="Red chlorophyll catabolite reductase" evidence="1">
    <location>
        <begin position="20"/>
        <end position="291"/>
    </location>
</feature>
<name>A0A1Z5J5J9_FISSO</name>
<evidence type="ECO:0000313" key="2">
    <source>
        <dbReference type="EMBL" id="GAX09264.1"/>
    </source>
</evidence>
<accession>A0A1Z5J5J9</accession>
<gene>
    <name evidence="2" type="ORF">FisN_17Lh007</name>
</gene>
<evidence type="ECO:0008006" key="4">
    <source>
        <dbReference type="Google" id="ProtNLM"/>
    </source>
</evidence>
<dbReference type="Proteomes" id="UP000198406">
    <property type="component" value="Unassembled WGS sequence"/>
</dbReference>
<dbReference type="OrthoDB" id="202051at2759"/>
<feature type="signal peptide" evidence="1">
    <location>
        <begin position="1"/>
        <end position="19"/>
    </location>
</feature>
<sequence length="291" mass="31550">MRASSALLVALAGTPLGAAFAPPVTSTTSSRSTSSHCMSLRPVYDELCQKVGAQFDLKYTDFTNVIGGQSWQCPTASGTAEWLDESSPRFLTGVSFLTRENDPAVGLVEELTINVWMGPSYDTPHMLLTFGEAGDGQYYVTADYVPRGPNVLGSDPQYLDMYYGPDVQRAWSDAYPPPGQASDSFPLRPAYEFEARLLDSPCRISVVGMDASKASALATQHVERFLAWVDQAEPIPARSRGAFNMRDDKLRQYFFRAQFQLQARLLGEEVGSVVAAANTGPTAEAYVGGGS</sequence>
<dbReference type="Gene3D" id="3.40.1500.20">
    <property type="match status" value="1"/>
</dbReference>
<keyword evidence="3" id="KW-1185">Reference proteome</keyword>
<proteinExistence type="predicted"/>
<reference evidence="2 3" key="1">
    <citation type="journal article" date="2015" name="Plant Cell">
        <title>Oil accumulation by the oleaginous diatom Fistulifera solaris as revealed by the genome and transcriptome.</title>
        <authorList>
            <person name="Tanaka T."/>
            <person name="Maeda Y."/>
            <person name="Veluchamy A."/>
            <person name="Tanaka M."/>
            <person name="Abida H."/>
            <person name="Marechal E."/>
            <person name="Bowler C."/>
            <person name="Muto M."/>
            <person name="Sunaga Y."/>
            <person name="Tanaka M."/>
            <person name="Yoshino T."/>
            <person name="Taniguchi T."/>
            <person name="Fukuda Y."/>
            <person name="Nemoto M."/>
            <person name="Matsumoto M."/>
            <person name="Wong P.S."/>
            <person name="Aburatani S."/>
            <person name="Fujibuchi W."/>
        </authorList>
    </citation>
    <scope>NUCLEOTIDE SEQUENCE [LARGE SCALE GENOMIC DNA]</scope>
    <source>
        <strain evidence="2 3">JPCC DA0580</strain>
    </source>
</reference>
<dbReference type="EMBL" id="BDSP01000005">
    <property type="protein sequence ID" value="GAX09264.1"/>
    <property type="molecule type" value="Genomic_DNA"/>
</dbReference>
<organism evidence="2 3">
    <name type="scientific">Fistulifera solaris</name>
    <name type="common">Oleaginous diatom</name>
    <dbReference type="NCBI Taxonomy" id="1519565"/>
    <lineage>
        <taxon>Eukaryota</taxon>
        <taxon>Sar</taxon>
        <taxon>Stramenopiles</taxon>
        <taxon>Ochrophyta</taxon>
        <taxon>Bacillariophyta</taxon>
        <taxon>Bacillariophyceae</taxon>
        <taxon>Bacillariophycidae</taxon>
        <taxon>Naviculales</taxon>
        <taxon>Naviculaceae</taxon>
        <taxon>Fistulifera</taxon>
    </lineage>
</organism>
<dbReference type="AlphaFoldDB" id="A0A1Z5J5J9"/>
<evidence type="ECO:0000256" key="1">
    <source>
        <dbReference type="SAM" id="SignalP"/>
    </source>
</evidence>
<protein>
    <recommendedName>
        <fullName evidence="4">Red chlorophyll catabolite reductase</fullName>
    </recommendedName>
</protein>
<evidence type="ECO:0000313" key="3">
    <source>
        <dbReference type="Proteomes" id="UP000198406"/>
    </source>
</evidence>